<dbReference type="AlphaFoldDB" id="A0A1D8NK51"/>
<dbReference type="KEGG" id="yli:2912766"/>
<evidence type="ECO:0000256" key="4">
    <source>
        <dbReference type="ARBA" id="ARBA00023157"/>
    </source>
</evidence>
<evidence type="ECO:0000313" key="8">
    <source>
        <dbReference type="EMBL" id="AOW06014.1"/>
    </source>
</evidence>
<dbReference type="PANTHER" id="PTHR12630">
    <property type="entry name" value="N-LINKED OLIGOSACCHARIDE PROCESSING"/>
    <property type="match status" value="1"/>
</dbReference>
<evidence type="ECO:0000313" key="11">
    <source>
        <dbReference type="Proteomes" id="UP000256601"/>
    </source>
</evidence>
<dbReference type="VEuPathDB" id="FungiDB:YALI0_E26895g"/>
<accession>A0A1D8NK51</accession>
<keyword evidence="4" id="KW-1015">Disulfide bond</keyword>
<dbReference type="GO" id="GO:0006491">
    <property type="term" value="P:N-glycan processing"/>
    <property type="evidence" value="ECO:0007669"/>
    <property type="project" value="TreeGrafter"/>
</dbReference>
<keyword evidence="3" id="KW-0256">Endoplasmic reticulum</keyword>
<dbReference type="Gene3D" id="2.70.130.10">
    <property type="entry name" value="Mannose-6-phosphate receptor binding domain"/>
    <property type="match status" value="1"/>
</dbReference>
<feature type="signal peptide" evidence="6">
    <location>
        <begin position="1"/>
        <end position="23"/>
    </location>
</feature>
<dbReference type="VEuPathDB" id="FungiDB:YALI1_E31827g"/>
<dbReference type="InterPro" id="IPR028146">
    <property type="entry name" value="PRKCSH_N"/>
</dbReference>
<dbReference type="GeneID" id="2912766"/>
<dbReference type="Proteomes" id="UP000182444">
    <property type="component" value="Chromosome 1E"/>
</dbReference>
<keyword evidence="2 6" id="KW-0732">Signal</keyword>
<evidence type="ECO:0000259" key="7">
    <source>
        <dbReference type="PROSITE" id="PS51914"/>
    </source>
</evidence>
<dbReference type="EMBL" id="KZ859052">
    <property type="protein sequence ID" value="RDW24054.1"/>
    <property type="molecule type" value="Genomic_DNA"/>
</dbReference>
<dbReference type="PROSITE" id="PS51914">
    <property type="entry name" value="MRH"/>
    <property type="match status" value="1"/>
</dbReference>
<dbReference type="InterPro" id="IPR009011">
    <property type="entry name" value="Man6P_isomerase_rcpt-bd_dom_sf"/>
</dbReference>
<dbReference type="InterPro" id="IPR036607">
    <property type="entry name" value="PRKCSH"/>
</dbReference>
<name>A0A1D8NK51_YARLL</name>
<dbReference type="Proteomes" id="UP000256601">
    <property type="component" value="Unassembled WGS sequence"/>
</dbReference>
<dbReference type="OMA" id="GICEDCC"/>
<gene>
    <name evidence="9" type="ORF">B0I71DRAFT_134933</name>
    <name evidence="8" type="ORF">YALI1_E31827g</name>
</gene>
<dbReference type="InterPro" id="IPR039794">
    <property type="entry name" value="Gtb1-like"/>
</dbReference>
<feature type="domain" description="MRH" evidence="7">
    <location>
        <begin position="307"/>
        <end position="417"/>
    </location>
</feature>
<reference evidence="8 10" key="1">
    <citation type="journal article" date="2016" name="PLoS ONE">
        <title>Sequence Assembly of Yarrowia lipolytica Strain W29/CLIB89 Shows Transposable Element Diversity.</title>
        <authorList>
            <person name="Magnan C."/>
            <person name="Yu J."/>
            <person name="Chang I."/>
            <person name="Jahn E."/>
            <person name="Kanomata Y."/>
            <person name="Wu J."/>
            <person name="Zeller M."/>
            <person name="Oakes M."/>
            <person name="Baldi P."/>
            <person name="Sandmeyer S."/>
        </authorList>
    </citation>
    <scope>NUCLEOTIDE SEQUENCE [LARGE SCALE GENOMIC DNA]</scope>
    <source>
        <strain evidence="8">CLIB89</strain>
        <strain evidence="10">CLIB89(W29)</strain>
    </source>
</reference>
<protein>
    <recommendedName>
        <fullName evidence="1">Glucosidase 2 subunit beta</fullName>
    </recommendedName>
</protein>
<feature type="chain" id="PRO_5033268548" description="Glucosidase 2 subunit beta" evidence="6">
    <location>
        <begin position="24"/>
        <end position="428"/>
    </location>
</feature>
<dbReference type="PANTHER" id="PTHR12630:SF1">
    <property type="entry name" value="GLUCOSIDASE 2 SUBUNIT BETA"/>
    <property type="match status" value="1"/>
</dbReference>
<proteinExistence type="predicted"/>
<evidence type="ECO:0000256" key="1">
    <source>
        <dbReference type="ARBA" id="ARBA00022387"/>
    </source>
</evidence>
<dbReference type="SUPFAM" id="SSF50911">
    <property type="entry name" value="Mannose 6-phosphate receptor domain"/>
    <property type="match status" value="1"/>
</dbReference>
<dbReference type="GO" id="GO:0017177">
    <property type="term" value="C:glucosidase II complex"/>
    <property type="evidence" value="ECO:0007669"/>
    <property type="project" value="TreeGrafter"/>
</dbReference>
<evidence type="ECO:0000256" key="5">
    <source>
        <dbReference type="SAM" id="MobiDB-lite"/>
    </source>
</evidence>
<feature type="region of interest" description="Disordered" evidence="5">
    <location>
        <begin position="244"/>
        <end position="276"/>
    </location>
</feature>
<sequence length="428" mass="47453">MKISAIFALGAASAAMALKGVAPEDEHLYKISNGIWKCLNHPHIRLEAHQLNDDYCDCPDGSDEPGTAACVGIKDYDIRKKLTFYCANKGHIPGRLPSNRVGDGICDSDICCDGSDEDDGICPNVCAEMAAERITKENELKKTLSEGLNARQKLLGRLGAIQKTTKEEESAIIEKIYDINVGIKEAEKKLAAEIEKAKEDFGYEAPKPEQSPLEKLTNFLGPEIQQKIMGFATDARMWMVANGLMPHPDHTKSANSNEPQNVRDARDELQDEQEELEKTLEEQKVLADKSKALRAGKAPAVIFSLQGECVSSHIGEYDYEVCFGQQCHQRGNNINVSLGHFNSIEELPRSADWDEVLEGPRYSYVMRYVSGARCWNGPERISNVHLRCGAEPQILSVSEPEKCEYDIRMVTPAVCEGAIVQEGKHDEL</sequence>
<dbReference type="InterPro" id="IPR044865">
    <property type="entry name" value="MRH_dom"/>
</dbReference>
<dbReference type="Pfam" id="PF12999">
    <property type="entry name" value="PRKCSH-like"/>
    <property type="match status" value="1"/>
</dbReference>
<dbReference type="EMBL" id="CP017557">
    <property type="protein sequence ID" value="AOW06014.1"/>
    <property type="molecule type" value="Genomic_DNA"/>
</dbReference>
<evidence type="ECO:0000256" key="6">
    <source>
        <dbReference type="SAM" id="SignalP"/>
    </source>
</evidence>
<evidence type="ECO:0000313" key="9">
    <source>
        <dbReference type="EMBL" id="RDW24054.1"/>
    </source>
</evidence>
<evidence type="ECO:0000256" key="2">
    <source>
        <dbReference type="ARBA" id="ARBA00022729"/>
    </source>
</evidence>
<dbReference type="eggNOG" id="KOG2397">
    <property type="taxonomic scope" value="Eukaryota"/>
</dbReference>
<evidence type="ECO:0000313" key="10">
    <source>
        <dbReference type="Proteomes" id="UP000182444"/>
    </source>
</evidence>
<dbReference type="RefSeq" id="XP_504443.1">
    <property type="nucleotide sequence ID" value="XM_504443.1"/>
</dbReference>
<organism evidence="8 10">
    <name type="scientific">Yarrowia lipolytica</name>
    <name type="common">Candida lipolytica</name>
    <dbReference type="NCBI Taxonomy" id="4952"/>
    <lineage>
        <taxon>Eukaryota</taxon>
        <taxon>Fungi</taxon>
        <taxon>Dikarya</taxon>
        <taxon>Ascomycota</taxon>
        <taxon>Saccharomycotina</taxon>
        <taxon>Dipodascomycetes</taxon>
        <taxon>Dipodascales</taxon>
        <taxon>Dipodascales incertae sedis</taxon>
        <taxon>Yarrowia</taxon>
    </lineage>
</organism>
<evidence type="ECO:0000256" key="3">
    <source>
        <dbReference type="ARBA" id="ARBA00022824"/>
    </source>
</evidence>
<dbReference type="Pfam" id="PF13015">
    <property type="entry name" value="PRKCSH_1"/>
    <property type="match status" value="1"/>
</dbReference>
<reference evidence="9 11" key="2">
    <citation type="submission" date="2018-07" db="EMBL/GenBank/DDBJ databases">
        <title>Draft Genome Assemblies for Five Robust Yarrowia lipolytica Strains Exhibiting High Lipid Production and Pentose Sugar Utilization and Sugar Alcohol Secretion from Undetoxified Lignocellulosic Biomass Hydrolysates.</title>
        <authorList>
            <consortium name="DOE Joint Genome Institute"/>
            <person name="Walker C."/>
            <person name="Ryu S."/>
            <person name="Na H."/>
            <person name="Zane M."/>
            <person name="LaButti K."/>
            <person name="Lipzen A."/>
            <person name="Haridas S."/>
            <person name="Barry K."/>
            <person name="Grigoriev I.V."/>
            <person name="Quarterman J."/>
            <person name="Slininger P."/>
            <person name="Dien B."/>
            <person name="Trinh C.T."/>
        </authorList>
    </citation>
    <scope>NUCLEOTIDE SEQUENCE [LARGE SCALE GENOMIC DNA]</scope>
    <source>
        <strain evidence="9 11">YB392</strain>
    </source>
</reference>
<dbReference type="OrthoDB" id="28322at2759"/>